<dbReference type="NCBIfam" id="TIGR00730">
    <property type="entry name" value="Rossman fold protein, TIGR00730 family"/>
    <property type="match status" value="1"/>
</dbReference>
<evidence type="ECO:0000313" key="4">
    <source>
        <dbReference type="EMBL" id="KAF0414058.1"/>
    </source>
</evidence>
<reference evidence="3 7" key="1">
    <citation type="submission" date="2017-05" db="EMBL/GenBank/DDBJ databases">
        <title>Genome sequence of Pediococcus pentosaceus strain SRCM100892.</title>
        <authorList>
            <person name="Cho S.H."/>
        </authorList>
    </citation>
    <scope>NUCLEOTIDE SEQUENCE [LARGE SCALE GENOMIC DNA]</scope>
    <source>
        <strain evidence="3 7">SRCM100892</strain>
    </source>
</reference>
<dbReference type="Proteomes" id="UP001214131">
    <property type="component" value="Chromosome"/>
</dbReference>
<reference evidence="5" key="5">
    <citation type="submission" date="2020-11" db="EMBL/GenBank/DDBJ databases">
        <title>Antibiotic susceptibility profiles of Pediococcus pentosaceus from various origins and their implications for the safety assessment of strains with food-technology applications.</title>
        <authorList>
            <person name="Shani N."/>
            <person name="Oberhaensli S."/>
            <person name="Arias E."/>
        </authorList>
    </citation>
    <scope>NUCLEOTIDE SEQUENCE</scope>
    <source>
        <strain evidence="5">FAM 19164</strain>
    </source>
</reference>
<comment type="similarity">
    <text evidence="1 2">Belongs to the LOG family.</text>
</comment>
<evidence type="ECO:0000313" key="5">
    <source>
        <dbReference type="EMBL" id="MBF7126977.1"/>
    </source>
</evidence>
<dbReference type="Proteomes" id="UP000196118">
    <property type="component" value="Chromosome"/>
</dbReference>
<dbReference type="RefSeq" id="WP_023440832.1">
    <property type="nucleotide sequence ID" value="NZ_BEWQ01000001.1"/>
</dbReference>
<evidence type="ECO:0000256" key="1">
    <source>
        <dbReference type="ARBA" id="ARBA00006763"/>
    </source>
</evidence>
<reference evidence="6 9" key="6">
    <citation type="submission" date="2023-02" db="EMBL/GenBank/DDBJ databases">
        <title>Comparative genomics and fermentation flavor characterization of five lactic acid bacteria reveal flavor biosynthesis metabolic pathways in fermented muskmelon puree.</title>
        <authorList>
            <person name="Yuan L."/>
            <person name="Li M."/>
            <person name="Xu X."/>
            <person name="Lao F."/>
            <person name="Wu J."/>
        </authorList>
    </citation>
    <scope>NUCLEOTIDE SEQUENCE [LARGE SCALE GENOMIC DNA]</scope>
    <source>
        <strain evidence="6 9">Ca-4</strain>
    </source>
</reference>
<evidence type="ECO:0000313" key="8">
    <source>
        <dbReference type="Proteomes" id="UP000472573"/>
    </source>
</evidence>
<keyword evidence="2" id="KW-0203">Cytokinin biosynthesis</keyword>
<sequence>MRKIAVYCGAAAGNNPTYANSARKLGKWMASNNIGLVYGGGQFGLMGIIAKTVIENGGHVDGIIPENLAARGASYQAVSNLQVVKDMSIRKQLMMDMADGFIALPGGPGTLEEISEVFSWSLIGDNNKPCVLFNTNHYYDNLQNMYDHMVVEGFLTSQARQKLLFSDSVEQIAEFMDTYVPPKIREY</sequence>
<reference evidence="4 8" key="2">
    <citation type="submission" date="2019-10" db="EMBL/GenBank/DDBJ databases">
        <authorList>
            <person name="Irmler S."/>
            <person name="Berthoud H."/>
            <person name="Roetschi A."/>
            <person name="Arias E."/>
            <person name="Shani N."/>
            <person name="Wuethrich D."/>
            <person name="Bruggmann R."/>
        </authorList>
    </citation>
    <scope>NUCLEOTIDE SEQUENCE [LARGE SCALE GENOMIC DNA]</scope>
    <source>
        <strain evidence="4 8">FAM13073</strain>
    </source>
</reference>
<keyword evidence="2" id="KW-0378">Hydrolase</keyword>
<protein>
    <recommendedName>
        <fullName evidence="2">Cytokinin riboside 5'-monophosphate phosphoribohydrolase</fullName>
        <ecNumber evidence="2">3.2.2.n1</ecNumber>
    </recommendedName>
</protein>
<proteinExistence type="inferred from homology"/>
<gene>
    <name evidence="4" type="ORF">GBO79_04080</name>
    <name evidence="5" type="ORF">ITQ97_03995</name>
    <name evidence="6" type="ORF">PWB86_05115</name>
    <name evidence="3" type="ORF">S100892_00261</name>
</gene>
<dbReference type="GO" id="GO:0016799">
    <property type="term" value="F:hydrolase activity, hydrolyzing N-glycosyl compounds"/>
    <property type="evidence" value="ECO:0007669"/>
    <property type="project" value="TreeGrafter"/>
</dbReference>
<evidence type="ECO:0000313" key="9">
    <source>
        <dbReference type="Proteomes" id="UP001214131"/>
    </source>
</evidence>
<dbReference type="EMBL" id="WENB01000002">
    <property type="protein sequence ID" value="KAF0414058.1"/>
    <property type="molecule type" value="Genomic_DNA"/>
</dbReference>
<reference evidence="8" key="4">
    <citation type="submission" date="2020-03" db="EMBL/GenBank/DDBJ databases">
        <title>SpeciesPrimer: A bioinformatics pipeline dedicated to the design of qPCR primers for the quantification of bacterial species.</title>
        <authorList>
            <person name="Dreier M."/>
            <person name="Berthoud H."/>
            <person name="Shani N."/>
            <person name="Wechsler D."/>
            <person name="Junier P."/>
        </authorList>
    </citation>
    <scope>NUCLEOTIDE SEQUENCE [LARGE SCALE GENOMIC DNA]</scope>
    <source>
        <strain evidence="8">FAM13073</strain>
    </source>
</reference>
<dbReference type="Proteomes" id="UP000472573">
    <property type="component" value="Unassembled WGS sequence"/>
</dbReference>
<dbReference type="PANTHER" id="PTHR31223">
    <property type="entry name" value="LOG FAMILY PROTEIN YJL055W"/>
    <property type="match status" value="1"/>
</dbReference>
<dbReference type="SUPFAM" id="SSF102405">
    <property type="entry name" value="MCP/YpsA-like"/>
    <property type="match status" value="1"/>
</dbReference>
<dbReference type="Pfam" id="PF03641">
    <property type="entry name" value="Lysine_decarbox"/>
    <property type="match status" value="1"/>
</dbReference>
<dbReference type="EMBL" id="CP118739">
    <property type="protein sequence ID" value="WEA56585.1"/>
    <property type="molecule type" value="Genomic_DNA"/>
</dbReference>
<reference evidence="4" key="3">
    <citation type="submission" date="2019-12" db="EMBL/GenBank/DDBJ databases">
        <title>SpeciesPrimer: A bioinformatics pipeline dedicated to the design of qPCR primers for the quantification of bacterial species.</title>
        <authorList>
            <person name="Dreier M."/>
            <person name="Berthoud H."/>
            <person name="Shani N."/>
            <person name="Wechsler D."/>
            <person name="Junier P."/>
        </authorList>
    </citation>
    <scope>NUCLEOTIDE SEQUENCE</scope>
    <source>
        <strain evidence="4">FAM13073</strain>
    </source>
</reference>
<evidence type="ECO:0000313" key="3">
    <source>
        <dbReference type="EMBL" id="ARW18866.1"/>
    </source>
</evidence>
<evidence type="ECO:0000313" key="6">
    <source>
        <dbReference type="EMBL" id="WEA56585.1"/>
    </source>
</evidence>
<dbReference type="Proteomes" id="UP000743107">
    <property type="component" value="Unassembled WGS sequence"/>
</dbReference>
<evidence type="ECO:0000256" key="2">
    <source>
        <dbReference type="RuleBase" id="RU363015"/>
    </source>
</evidence>
<dbReference type="InterPro" id="IPR031100">
    <property type="entry name" value="LOG_fam"/>
</dbReference>
<dbReference type="GO" id="GO:0009691">
    <property type="term" value="P:cytokinin biosynthetic process"/>
    <property type="evidence" value="ECO:0007669"/>
    <property type="project" value="UniProtKB-UniRule"/>
</dbReference>
<dbReference type="PANTHER" id="PTHR31223:SF70">
    <property type="entry name" value="LOG FAMILY PROTEIN YJL055W"/>
    <property type="match status" value="1"/>
</dbReference>
<dbReference type="InterPro" id="IPR005269">
    <property type="entry name" value="LOG"/>
</dbReference>
<dbReference type="EMBL" id="CP021474">
    <property type="protein sequence ID" value="ARW18866.1"/>
    <property type="molecule type" value="Genomic_DNA"/>
</dbReference>
<dbReference type="EC" id="3.2.2.n1" evidence="2"/>
<dbReference type="Gene3D" id="3.40.50.450">
    <property type="match status" value="1"/>
</dbReference>
<organism evidence="3 7">
    <name type="scientific">Pediococcus pentosaceus</name>
    <dbReference type="NCBI Taxonomy" id="1255"/>
    <lineage>
        <taxon>Bacteria</taxon>
        <taxon>Bacillati</taxon>
        <taxon>Bacillota</taxon>
        <taxon>Bacilli</taxon>
        <taxon>Lactobacillales</taxon>
        <taxon>Lactobacillaceae</taxon>
        <taxon>Pediococcus</taxon>
    </lineage>
</organism>
<accession>A0A1Y0VRV5</accession>
<dbReference type="GO" id="GO:0005829">
    <property type="term" value="C:cytosol"/>
    <property type="evidence" value="ECO:0007669"/>
    <property type="project" value="TreeGrafter"/>
</dbReference>
<evidence type="ECO:0000313" key="7">
    <source>
        <dbReference type="Proteomes" id="UP000196118"/>
    </source>
</evidence>
<keyword evidence="8" id="KW-1185">Reference proteome</keyword>
<name>A0A1Y0VRV5_PEDPE</name>
<dbReference type="EMBL" id="JADOFV010000002">
    <property type="protein sequence ID" value="MBF7126977.1"/>
    <property type="molecule type" value="Genomic_DNA"/>
</dbReference>
<dbReference type="AlphaFoldDB" id="A0A1Y0VRV5"/>